<gene>
    <name evidence="2" type="ORF">COO91_04409</name>
</gene>
<organism evidence="2 3">
    <name type="scientific">Nostoc flagelliforme CCNUN1</name>
    <dbReference type="NCBI Taxonomy" id="2038116"/>
    <lineage>
        <taxon>Bacteria</taxon>
        <taxon>Bacillati</taxon>
        <taxon>Cyanobacteriota</taxon>
        <taxon>Cyanophyceae</taxon>
        <taxon>Nostocales</taxon>
        <taxon>Nostocaceae</taxon>
        <taxon>Nostoc</taxon>
    </lineage>
</organism>
<dbReference type="EMBL" id="CP024785">
    <property type="protein sequence ID" value="AUB38439.1"/>
    <property type="molecule type" value="Genomic_DNA"/>
</dbReference>
<keyword evidence="1" id="KW-1133">Transmembrane helix</keyword>
<feature type="transmembrane region" description="Helical" evidence="1">
    <location>
        <begin position="12"/>
        <end position="30"/>
    </location>
</feature>
<keyword evidence="1" id="KW-0812">Transmembrane</keyword>
<dbReference type="Proteomes" id="UP000232003">
    <property type="component" value="Chromosome"/>
</dbReference>
<name>A0A2K8SSL1_9NOSO</name>
<keyword evidence="1" id="KW-0472">Membrane</keyword>
<keyword evidence="3" id="KW-1185">Reference proteome</keyword>
<reference evidence="2 3" key="1">
    <citation type="submission" date="2017-11" db="EMBL/GenBank/DDBJ databases">
        <title>Complete genome of a free-living desiccation-tolerant cyanobacterium and its photosynthetic adaptation to extreme terrestrial habitat.</title>
        <authorList>
            <person name="Shang J."/>
        </authorList>
    </citation>
    <scope>NUCLEOTIDE SEQUENCE [LARGE SCALE GENOMIC DNA]</scope>
    <source>
        <strain evidence="2 3">CCNUN1</strain>
    </source>
</reference>
<sequence length="44" mass="5038">MVTELSRSVGYAYAKISVSSLYNLVIVWVLRNKNAARLHFLQII</sequence>
<dbReference type="AlphaFoldDB" id="A0A2K8SSL1"/>
<evidence type="ECO:0000313" key="3">
    <source>
        <dbReference type="Proteomes" id="UP000232003"/>
    </source>
</evidence>
<evidence type="ECO:0000313" key="2">
    <source>
        <dbReference type="EMBL" id="AUB38439.1"/>
    </source>
</evidence>
<dbReference type="KEGG" id="nfl:COO91_04409"/>
<accession>A0A2K8SSL1</accession>
<evidence type="ECO:0000256" key="1">
    <source>
        <dbReference type="SAM" id="Phobius"/>
    </source>
</evidence>
<proteinExistence type="predicted"/>
<protein>
    <submittedName>
        <fullName evidence="2">Uncharacterized protein</fullName>
    </submittedName>
</protein>